<organism evidence="2 3">
    <name type="scientific">Mesorhizobium neociceri</name>
    <dbReference type="NCBI Taxonomy" id="1307853"/>
    <lineage>
        <taxon>Bacteria</taxon>
        <taxon>Pseudomonadati</taxon>
        <taxon>Pseudomonadota</taxon>
        <taxon>Alphaproteobacteria</taxon>
        <taxon>Hyphomicrobiales</taxon>
        <taxon>Phyllobacteriaceae</taxon>
        <taxon>Mesorhizobium</taxon>
    </lineage>
</organism>
<dbReference type="AlphaFoldDB" id="A0A838BG51"/>
<sequence>MRTRGINFPTLDLNNRPDTSKADSASISELTRKKLFADAKALGKHE</sequence>
<keyword evidence="3" id="KW-1185">Reference proteome</keyword>
<proteinExistence type="predicted"/>
<comment type="caution">
    <text evidence="2">The sequence shown here is derived from an EMBL/GenBank/DDBJ whole genome shotgun (WGS) entry which is preliminary data.</text>
</comment>
<evidence type="ECO:0000256" key="1">
    <source>
        <dbReference type="SAM" id="MobiDB-lite"/>
    </source>
</evidence>
<dbReference type="Proteomes" id="UP000558284">
    <property type="component" value="Unassembled WGS sequence"/>
</dbReference>
<accession>A0A838BG51</accession>
<evidence type="ECO:0000313" key="3">
    <source>
        <dbReference type="Proteomes" id="UP000558284"/>
    </source>
</evidence>
<dbReference type="EMBL" id="JACDTY010000023">
    <property type="protein sequence ID" value="MBA1144484.1"/>
    <property type="molecule type" value="Genomic_DNA"/>
</dbReference>
<feature type="region of interest" description="Disordered" evidence="1">
    <location>
        <begin position="1"/>
        <end position="26"/>
    </location>
</feature>
<protein>
    <submittedName>
        <fullName evidence="2">DUF768 domain-containing protein</fullName>
    </submittedName>
</protein>
<name>A0A838BG51_9HYPH</name>
<gene>
    <name evidence="2" type="ORF">H0241_30220</name>
</gene>
<evidence type="ECO:0000313" key="2">
    <source>
        <dbReference type="EMBL" id="MBA1144484.1"/>
    </source>
</evidence>
<feature type="compositionally biased region" description="Polar residues" evidence="1">
    <location>
        <begin position="12"/>
        <end position="26"/>
    </location>
</feature>
<reference evidence="2 3" key="1">
    <citation type="submission" date="2020-07" db="EMBL/GenBank/DDBJ databases">
        <title>Definition of the novel symbiovar canariense within Mesorhizobium novociceri, a new species of genus Mesorhizobium nodulating Cicer canariense in the Caldera de Taburiente National Park (La Palma, Canary Islands).</title>
        <authorList>
            <person name="Leon-Barrios M."/>
            <person name="Perez-Yepez J."/>
            <person name="Flores-Felix J.D."/>
            <person name="Ramirez-Baena M.H."/>
            <person name="Pulido-Suarez L."/>
            <person name="Igual J.M."/>
            <person name="Velazquez E."/>
            <person name="Peix A."/>
        </authorList>
    </citation>
    <scope>NUCLEOTIDE SEQUENCE [LARGE SCALE GENOMIC DNA]</scope>
    <source>
        <strain evidence="2 3">CCANP35</strain>
    </source>
</reference>